<sequence>MGQPNQLRRQTIAGFLFTGVELVGNQGLRLAIQILLARLLVPADFGLIGMLMVFTALSQSLIDSGFQNALIREDRVTPAAYATVFWFNIGLSVGLYAVLYLSAPAIAGFYRTPDLVMTLRVMEVILPINALSLISRTILTRQMAFKAQMKINLVSSLIAGIVAVGLALNGFGVWSMVWQMIIGQLLQTVGFLKTAQWHPVKQLDLKALSRLFSFGWKLTLAGLINTLYNNLLTMIIGRFYSVTTLGYFTNAQKISQSVTDTSTMAIQKVSYPAFSQQKADLTALKHGYQKVILHAVYLLFPVLVGVGLLSDQILGLVFGPQWLPAAQYLMPLCLAGLFFPLQALNLNILQVVGRSDWNLRLEFVEKGSGLLLFGTAFLLHLSLAGLMWLLVAHAAFSYLVDAAVAGRFIQFGALAQLKSGWRITLLVVGMGIGVKGLTVMLPMSWWALGIEILVGIGLYVGGSWLMRLHEFHSCWQMVNRLLAKRRGLAVD</sequence>
<evidence type="ECO:0000256" key="3">
    <source>
        <dbReference type="ARBA" id="ARBA00022475"/>
    </source>
</evidence>
<feature type="transmembrane region" description="Helical" evidence="7">
    <location>
        <begin position="445"/>
        <end position="466"/>
    </location>
</feature>
<dbReference type="GO" id="GO:0005886">
    <property type="term" value="C:plasma membrane"/>
    <property type="evidence" value="ECO:0007669"/>
    <property type="project" value="UniProtKB-SubCell"/>
</dbReference>
<evidence type="ECO:0000313" key="9">
    <source>
        <dbReference type="Proteomes" id="UP000245080"/>
    </source>
</evidence>
<protein>
    <submittedName>
        <fullName evidence="8">Flippase</fullName>
    </submittedName>
</protein>
<dbReference type="RefSeq" id="WP_109250765.1">
    <property type="nucleotide sequence ID" value="NZ_QCXQ01000005.1"/>
</dbReference>
<evidence type="ECO:0000256" key="6">
    <source>
        <dbReference type="ARBA" id="ARBA00023136"/>
    </source>
</evidence>
<feature type="transmembrane region" description="Helical" evidence="7">
    <location>
        <begin position="370"/>
        <end position="390"/>
    </location>
</feature>
<feature type="transmembrane region" description="Helical" evidence="7">
    <location>
        <begin position="291"/>
        <end position="309"/>
    </location>
</feature>
<feature type="transmembrane region" description="Helical" evidence="7">
    <location>
        <begin position="231"/>
        <end position="248"/>
    </location>
</feature>
<keyword evidence="5 7" id="KW-1133">Transmembrane helix</keyword>
<feature type="transmembrane region" description="Helical" evidence="7">
    <location>
        <begin position="121"/>
        <end position="139"/>
    </location>
</feature>
<dbReference type="Proteomes" id="UP000245080">
    <property type="component" value="Unassembled WGS sequence"/>
</dbReference>
<dbReference type="CDD" id="cd13127">
    <property type="entry name" value="MATE_tuaB_like"/>
    <property type="match status" value="1"/>
</dbReference>
<dbReference type="PANTHER" id="PTHR30250">
    <property type="entry name" value="PST FAMILY PREDICTED COLANIC ACID TRANSPORTER"/>
    <property type="match status" value="1"/>
</dbReference>
<feature type="transmembrane region" description="Helical" evidence="7">
    <location>
        <begin position="30"/>
        <end position="57"/>
    </location>
</feature>
<feature type="transmembrane region" description="Helical" evidence="7">
    <location>
        <begin position="78"/>
        <end position="101"/>
    </location>
</feature>
<keyword evidence="6 7" id="KW-0472">Membrane</keyword>
<dbReference type="PANTHER" id="PTHR30250:SF10">
    <property type="entry name" value="LIPOPOLYSACCHARIDE BIOSYNTHESIS PROTEIN WZXC"/>
    <property type="match status" value="1"/>
</dbReference>
<dbReference type="InterPro" id="IPR050833">
    <property type="entry name" value="Poly_Biosynth_Transport"/>
</dbReference>
<dbReference type="Pfam" id="PF13440">
    <property type="entry name" value="Polysacc_synt_3"/>
    <property type="match status" value="1"/>
</dbReference>
<gene>
    <name evidence="8" type="ORF">DCM90_07560</name>
</gene>
<keyword evidence="4 7" id="KW-0812">Transmembrane</keyword>
<organism evidence="8 9">
    <name type="scientific">Levilactobacillus bambusae</name>
    <dbReference type="NCBI Taxonomy" id="2024736"/>
    <lineage>
        <taxon>Bacteria</taxon>
        <taxon>Bacillati</taxon>
        <taxon>Bacillota</taxon>
        <taxon>Bacilli</taxon>
        <taxon>Lactobacillales</taxon>
        <taxon>Lactobacillaceae</taxon>
        <taxon>Levilactobacillus</taxon>
    </lineage>
</organism>
<comment type="subcellular location">
    <subcellularLocation>
        <location evidence="1">Cell membrane</location>
        <topology evidence="1">Multi-pass membrane protein</topology>
    </subcellularLocation>
</comment>
<evidence type="ECO:0000256" key="1">
    <source>
        <dbReference type="ARBA" id="ARBA00004651"/>
    </source>
</evidence>
<accession>A0A2V1MZS8</accession>
<name>A0A2V1MZS8_9LACO</name>
<dbReference type="OrthoDB" id="9770347at2"/>
<feature type="transmembrane region" description="Helical" evidence="7">
    <location>
        <begin position="329"/>
        <end position="349"/>
    </location>
</feature>
<keyword evidence="3" id="KW-1003">Cell membrane</keyword>
<proteinExistence type="inferred from homology"/>
<comment type="caution">
    <text evidence="8">The sequence shown here is derived from an EMBL/GenBank/DDBJ whole genome shotgun (WGS) entry which is preliminary data.</text>
</comment>
<evidence type="ECO:0000256" key="7">
    <source>
        <dbReference type="SAM" id="Phobius"/>
    </source>
</evidence>
<reference evidence="8 9" key="1">
    <citation type="journal article" date="2018" name="Int. J. Syst. Evol. Microbiol.">
        <title>Lactobacillus bambusae sp. nov., isolated from a traditional fermented Ma-bamboo shoots of Taiwan.</title>
        <authorList>
            <person name="Wang L.-T."/>
        </authorList>
    </citation>
    <scope>NUCLEOTIDE SEQUENCE [LARGE SCALE GENOMIC DNA]</scope>
    <source>
        <strain evidence="8 9">BS-W1</strain>
    </source>
</reference>
<comment type="similarity">
    <text evidence="2">Belongs to the polysaccharide synthase family.</text>
</comment>
<evidence type="ECO:0000256" key="5">
    <source>
        <dbReference type="ARBA" id="ARBA00022989"/>
    </source>
</evidence>
<evidence type="ECO:0000313" key="8">
    <source>
        <dbReference type="EMBL" id="PWF99664.1"/>
    </source>
</evidence>
<feature type="transmembrane region" description="Helical" evidence="7">
    <location>
        <begin position="151"/>
        <end position="171"/>
    </location>
</feature>
<dbReference type="AlphaFoldDB" id="A0A2V1MZS8"/>
<keyword evidence="9" id="KW-1185">Reference proteome</keyword>
<evidence type="ECO:0000256" key="4">
    <source>
        <dbReference type="ARBA" id="ARBA00022692"/>
    </source>
</evidence>
<evidence type="ECO:0000256" key="2">
    <source>
        <dbReference type="ARBA" id="ARBA00007430"/>
    </source>
</evidence>
<dbReference type="EMBL" id="QCXQ01000005">
    <property type="protein sequence ID" value="PWF99664.1"/>
    <property type="molecule type" value="Genomic_DNA"/>
</dbReference>